<evidence type="ECO:0000256" key="1">
    <source>
        <dbReference type="ARBA" id="ARBA00007118"/>
    </source>
</evidence>
<comment type="similarity">
    <text evidence="1">Belongs to the nitroreductase family.</text>
</comment>
<accession>A0A0S3QUG1</accession>
<dbReference type="PANTHER" id="PTHR43673:SF10">
    <property type="entry name" value="NADH DEHYDROGENASE_NAD(P)H NITROREDUCTASE XCC3605-RELATED"/>
    <property type="match status" value="1"/>
</dbReference>
<sequence length="193" mass="21814">MDFWEVIRTRRSIRKFKEDPVSDEQIEKILEAVKWAPSWANTQCWEIIVVKDPEIKKRLQETLPPNNPAYKACGQAPVLLVGVAKRGTSGFYKGKVTTDKGDWYMFDMGIALEHAALAAHALGLGTVHVGLFDHKKAAEILNVPEGYEVVEILPIGYPDQSPPAPKRREIHEFTHLNKFGNPWRKKCLKAGAR</sequence>
<proteinExistence type="inferred from homology"/>
<dbReference type="SUPFAM" id="SSF55469">
    <property type="entry name" value="FMN-dependent nitroreductase-like"/>
    <property type="match status" value="1"/>
</dbReference>
<dbReference type="Proteomes" id="UP000063234">
    <property type="component" value="Chromosome"/>
</dbReference>
<dbReference type="OrthoDB" id="9812105at2"/>
<evidence type="ECO:0000313" key="4">
    <source>
        <dbReference type="EMBL" id="BAT71963.1"/>
    </source>
</evidence>
<feature type="domain" description="Nitroreductase" evidence="3">
    <location>
        <begin position="7"/>
        <end position="61"/>
    </location>
</feature>
<dbReference type="InterPro" id="IPR029479">
    <property type="entry name" value="Nitroreductase"/>
</dbReference>
<dbReference type="RefSeq" id="WP_068549954.1">
    <property type="nucleotide sequence ID" value="NZ_AP013035.1"/>
</dbReference>
<name>A0A0S3QUG1_THET7</name>
<keyword evidence="2" id="KW-0560">Oxidoreductase</keyword>
<dbReference type="EMBL" id="AP013035">
    <property type="protein sequence ID" value="BAT71963.1"/>
    <property type="molecule type" value="Genomic_DNA"/>
</dbReference>
<dbReference type="Gene3D" id="3.40.109.10">
    <property type="entry name" value="NADH Oxidase"/>
    <property type="match status" value="1"/>
</dbReference>
<dbReference type="STRING" id="1298851.TST_1171"/>
<gene>
    <name evidence="4" type="ORF">TST_1171</name>
</gene>
<feature type="domain" description="Nitroreductase" evidence="3">
    <location>
        <begin position="71"/>
        <end position="157"/>
    </location>
</feature>
<protein>
    <submittedName>
        <fullName evidence="4">Nitroreductase</fullName>
    </submittedName>
</protein>
<keyword evidence="5" id="KW-1185">Reference proteome</keyword>
<dbReference type="KEGG" id="ttk:TST_1171"/>
<evidence type="ECO:0000259" key="3">
    <source>
        <dbReference type="Pfam" id="PF00881"/>
    </source>
</evidence>
<dbReference type="AlphaFoldDB" id="A0A0S3QUG1"/>
<reference evidence="5" key="1">
    <citation type="journal article" date="2018" name="Science">
        <title>A primordial and reversible TCA cycle in a facultatively chemolithoautotrophic thermophile.</title>
        <authorList>
            <person name="Nunoura T."/>
            <person name="Chikaraishi Y."/>
            <person name="Izaki R."/>
            <person name="Suwa T."/>
            <person name="Sato T."/>
            <person name="Harada T."/>
            <person name="Mori K."/>
            <person name="Kato Y."/>
            <person name="Miyazaki M."/>
            <person name="Shimamura S."/>
            <person name="Yanagawa K."/>
            <person name="Shuto A."/>
            <person name="Ohkouchi N."/>
            <person name="Fujita N."/>
            <person name="Takaki Y."/>
            <person name="Atomi H."/>
            <person name="Takai K."/>
        </authorList>
    </citation>
    <scope>NUCLEOTIDE SEQUENCE [LARGE SCALE GENOMIC DNA]</scope>
    <source>
        <strain evidence="5">DSM 17441 / JCM 13301 / NBRC 103674 / ABI70S6</strain>
    </source>
</reference>
<evidence type="ECO:0000256" key="2">
    <source>
        <dbReference type="ARBA" id="ARBA00023002"/>
    </source>
</evidence>
<dbReference type="PANTHER" id="PTHR43673">
    <property type="entry name" value="NAD(P)H NITROREDUCTASE YDGI-RELATED"/>
    <property type="match status" value="1"/>
</dbReference>
<dbReference type="GO" id="GO:0016491">
    <property type="term" value="F:oxidoreductase activity"/>
    <property type="evidence" value="ECO:0007669"/>
    <property type="project" value="UniProtKB-KW"/>
</dbReference>
<organism evidence="4 5">
    <name type="scientific">Thermosulfidibacter takaii (strain DSM 17441 / JCM 13301 / NBRC 103674 / ABI70S6)</name>
    <dbReference type="NCBI Taxonomy" id="1298851"/>
    <lineage>
        <taxon>Bacteria</taxon>
        <taxon>Pseudomonadati</taxon>
        <taxon>Thermosulfidibacterota</taxon>
        <taxon>Thermosulfidibacteria</taxon>
        <taxon>Thermosulfidibacterales</taxon>
        <taxon>Thermosulfidibacteraceae</taxon>
    </lineage>
</organism>
<dbReference type="InterPro" id="IPR000415">
    <property type="entry name" value="Nitroreductase-like"/>
</dbReference>
<evidence type="ECO:0000313" key="5">
    <source>
        <dbReference type="Proteomes" id="UP000063234"/>
    </source>
</evidence>
<dbReference type="Pfam" id="PF00881">
    <property type="entry name" value="Nitroreductase"/>
    <property type="match status" value="2"/>
</dbReference>